<feature type="signal peptide" evidence="7">
    <location>
        <begin position="1"/>
        <end position="21"/>
    </location>
</feature>
<dbReference type="InterPro" id="IPR050327">
    <property type="entry name" value="Proton-linked_MCT"/>
</dbReference>
<keyword evidence="5 6" id="KW-0472">Membrane</keyword>
<keyword evidence="4 6" id="KW-1133">Transmembrane helix</keyword>
<evidence type="ECO:0000259" key="8">
    <source>
        <dbReference type="PROSITE" id="PS50850"/>
    </source>
</evidence>
<evidence type="ECO:0000313" key="10">
    <source>
        <dbReference type="Proteomes" id="UP001299220"/>
    </source>
</evidence>
<keyword evidence="3 6" id="KW-0812">Transmembrane</keyword>
<name>A0ABS9CNW3_9FIRM</name>
<feature type="transmembrane region" description="Helical" evidence="6">
    <location>
        <begin position="290"/>
        <end position="311"/>
    </location>
</feature>
<evidence type="ECO:0000256" key="4">
    <source>
        <dbReference type="ARBA" id="ARBA00022989"/>
    </source>
</evidence>
<gene>
    <name evidence="9" type="ORF">JQM67_05415</name>
</gene>
<feature type="chain" id="PRO_5046899426" evidence="7">
    <location>
        <begin position="22"/>
        <end position="411"/>
    </location>
</feature>
<dbReference type="EMBL" id="JAFBIT010000001">
    <property type="protein sequence ID" value="MCF2652035.1"/>
    <property type="molecule type" value="Genomic_DNA"/>
</dbReference>
<feature type="domain" description="Major facilitator superfamily (MFS) profile" evidence="8">
    <location>
        <begin position="10"/>
        <end position="404"/>
    </location>
</feature>
<dbReference type="Pfam" id="PF07690">
    <property type="entry name" value="MFS_1"/>
    <property type="match status" value="1"/>
</dbReference>
<dbReference type="PANTHER" id="PTHR11360">
    <property type="entry name" value="MONOCARBOXYLATE TRANSPORTER"/>
    <property type="match status" value="1"/>
</dbReference>
<evidence type="ECO:0000256" key="6">
    <source>
        <dbReference type="SAM" id="Phobius"/>
    </source>
</evidence>
<feature type="transmembrane region" description="Helical" evidence="6">
    <location>
        <begin position="7"/>
        <end position="34"/>
    </location>
</feature>
<feature type="transmembrane region" description="Helical" evidence="6">
    <location>
        <begin position="350"/>
        <end position="373"/>
    </location>
</feature>
<dbReference type="InterPro" id="IPR011701">
    <property type="entry name" value="MFS"/>
</dbReference>
<dbReference type="PROSITE" id="PS50850">
    <property type="entry name" value="MFS"/>
    <property type="match status" value="1"/>
</dbReference>
<accession>A0ABS9CNW3</accession>
<feature type="transmembrane region" description="Helical" evidence="6">
    <location>
        <begin position="46"/>
        <end position="66"/>
    </location>
</feature>
<organism evidence="9 10">
    <name type="scientific">Anaeromassilibacillus senegalensis</name>
    <dbReference type="NCBI Taxonomy" id="1673717"/>
    <lineage>
        <taxon>Bacteria</taxon>
        <taxon>Bacillati</taxon>
        <taxon>Bacillota</taxon>
        <taxon>Clostridia</taxon>
        <taxon>Eubacteriales</taxon>
        <taxon>Acutalibacteraceae</taxon>
        <taxon>Anaeromassilibacillus</taxon>
    </lineage>
</organism>
<feature type="transmembrane region" description="Helical" evidence="6">
    <location>
        <begin position="317"/>
        <end position="338"/>
    </location>
</feature>
<dbReference type="PROSITE" id="PS51257">
    <property type="entry name" value="PROKAR_LIPOPROTEIN"/>
    <property type="match status" value="1"/>
</dbReference>
<evidence type="ECO:0000256" key="5">
    <source>
        <dbReference type="ARBA" id="ARBA00023136"/>
    </source>
</evidence>
<dbReference type="SUPFAM" id="SSF103473">
    <property type="entry name" value="MFS general substrate transporter"/>
    <property type="match status" value="1"/>
</dbReference>
<feature type="transmembrane region" description="Helical" evidence="6">
    <location>
        <begin position="103"/>
        <end position="124"/>
    </location>
</feature>
<protein>
    <submittedName>
        <fullName evidence="9">MFS transporter</fullName>
    </submittedName>
</protein>
<dbReference type="InterPro" id="IPR020846">
    <property type="entry name" value="MFS_dom"/>
</dbReference>
<proteinExistence type="predicted"/>
<feature type="transmembrane region" description="Helical" evidence="6">
    <location>
        <begin position="379"/>
        <end position="400"/>
    </location>
</feature>
<feature type="transmembrane region" description="Helical" evidence="6">
    <location>
        <begin position="219"/>
        <end position="239"/>
    </location>
</feature>
<comment type="caution">
    <text evidence="9">The sequence shown here is derived from an EMBL/GenBank/DDBJ whole genome shotgun (WGS) entry which is preliminary data.</text>
</comment>
<feature type="transmembrane region" description="Helical" evidence="6">
    <location>
        <begin position="78"/>
        <end position="97"/>
    </location>
</feature>
<dbReference type="InterPro" id="IPR036259">
    <property type="entry name" value="MFS_trans_sf"/>
</dbReference>
<dbReference type="PANTHER" id="PTHR11360:SF290">
    <property type="entry name" value="MONOCARBOXYLATE MFS PERMEASE"/>
    <property type="match status" value="1"/>
</dbReference>
<feature type="transmembrane region" description="Helical" evidence="6">
    <location>
        <begin position="259"/>
        <end position="278"/>
    </location>
</feature>
<feature type="transmembrane region" description="Helical" evidence="6">
    <location>
        <begin position="168"/>
        <end position="188"/>
    </location>
</feature>
<dbReference type="RefSeq" id="WP_235323058.1">
    <property type="nucleotide sequence ID" value="NZ_JAFBIT010000001.1"/>
</dbReference>
<evidence type="ECO:0000256" key="7">
    <source>
        <dbReference type="SAM" id="SignalP"/>
    </source>
</evidence>
<evidence type="ECO:0000256" key="3">
    <source>
        <dbReference type="ARBA" id="ARBA00022692"/>
    </source>
</evidence>
<evidence type="ECO:0000256" key="1">
    <source>
        <dbReference type="ARBA" id="ARBA00004651"/>
    </source>
</evidence>
<comment type="subcellular location">
    <subcellularLocation>
        <location evidence="1">Cell membrane</location>
        <topology evidence="1">Multi-pass membrane protein</topology>
    </subcellularLocation>
</comment>
<keyword evidence="2" id="KW-0813">Transport</keyword>
<reference evidence="9 10" key="1">
    <citation type="submission" date="2020-12" db="EMBL/GenBank/DDBJ databases">
        <title>Whole genome sequences of gut porcine anaerobes.</title>
        <authorList>
            <person name="Kubasova T."/>
            <person name="Jahodarova E."/>
            <person name="Rychlik I."/>
        </authorList>
    </citation>
    <scope>NUCLEOTIDE SEQUENCE [LARGE SCALE GENOMIC DNA]</scope>
    <source>
        <strain evidence="9 10">An867</strain>
    </source>
</reference>
<sequence length="411" mass="42726">MKNKSIYHWLIVAACSGLAMAAIGISINCAGIFFSSVSESLGVGRGAVSMTITLTNVITGLMGPFVASRLIGKVNIKLLTGAGAVVTALCFAGMSVAGHIVLFYLLSALMGIVITGYSNVVIAYIIGNWFYEKNGFAMGITMSCSGLGGAIFNPVLNAAIEAFGWRTAYLTAAGFVLLLTLPGILFIIREHPEEKGLLPYGVTSSIVQSAGQKSEKLRISFGSASFLVTVAFSVLAYAVSGFNAHVAGFATSIGLSASVGALMVSASMIGNVLFKLVIGVLSDAFGAPKACGVMMLMNIIGMTVFCFLPVGGNIVPMVSAFLFGGIYAVAAVGIPLVVRYVYGPRLHSVAYSYISLFACISSSCTMAAFGYSYDLFGTYRVGIAASVVIGISALVIICFLKKVRTSEAVGR</sequence>
<dbReference type="Proteomes" id="UP001299220">
    <property type="component" value="Unassembled WGS sequence"/>
</dbReference>
<feature type="transmembrane region" description="Helical" evidence="6">
    <location>
        <begin position="136"/>
        <end position="156"/>
    </location>
</feature>
<evidence type="ECO:0000313" key="9">
    <source>
        <dbReference type="EMBL" id="MCF2652035.1"/>
    </source>
</evidence>
<keyword evidence="10" id="KW-1185">Reference proteome</keyword>
<keyword evidence="7" id="KW-0732">Signal</keyword>
<evidence type="ECO:0000256" key="2">
    <source>
        <dbReference type="ARBA" id="ARBA00022448"/>
    </source>
</evidence>
<dbReference type="Gene3D" id="1.20.1250.20">
    <property type="entry name" value="MFS general substrate transporter like domains"/>
    <property type="match status" value="2"/>
</dbReference>